<keyword evidence="2" id="KW-1185">Reference proteome</keyword>
<protein>
    <submittedName>
        <fullName evidence="1">DUF2634 domain-containing protein</fullName>
    </submittedName>
</protein>
<name>A0A9X2BQ71_9BACL</name>
<dbReference type="Proteomes" id="UP001139534">
    <property type="component" value="Unassembled WGS sequence"/>
</dbReference>
<dbReference type="EMBL" id="JALPRK010000010">
    <property type="protein sequence ID" value="MCK8487998.1"/>
    <property type="molecule type" value="Genomic_DNA"/>
</dbReference>
<dbReference type="AlphaFoldDB" id="A0A9X2BQ71"/>
<proteinExistence type="predicted"/>
<evidence type="ECO:0000313" key="2">
    <source>
        <dbReference type="Proteomes" id="UP001139534"/>
    </source>
</evidence>
<organism evidence="1 2">
    <name type="scientific">Paenibacillus mellifer</name>
    <dbReference type="NCBI Taxonomy" id="2937794"/>
    <lineage>
        <taxon>Bacteria</taxon>
        <taxon>Bacillati</taxon>
        <taxon>Bacillota</taxon>
        <taxon>Bacilli</taxon>
        <taxon>Bacillales</taxon>
        <taxon>Paenibacillaceae</taxon>
        <taxon>Paenibacillus</taxon>
    </lineage>
</organism>
<evidence type="ECO:0000313" key="1">
    <source>
        <dbReference type="EMBL" id="MCK8487998.1"/>
    </source>
</evidence>
<accession>A0A9X2BQ71</accession>
<dbReference type="RefSeq" id="WP_248552079.1">
    <property type="nucleotide sequence ID" value="NZ_JALPRK010000010.1"/>
</dbReference>
<dbReference type="InterPro" id="IPR020288">
    <property type="entry name" value="Sheath_initiator"/>
</dbReference>
<comment type="caution">
    <text evidence="1">The sequence shown here is derived from an EMBL/GenBank/DDBJ whole genome shotgun (WGS) entry which is preliminary data.</text>
</comment>
<dbReference type="Pfam" id="PF10934">
    <property type="entry name" value="Sheath_initiator"/>
    <property type="match status" value="1"/>
</dbReference>
<gene>
    <name evidence="1" type="ORF">M0651_12520</name>
</gene>
<sequence length="153" mass="17295">MANLFPEAAGDSWSAAGLDEQESVGDAVAFGRSWRFDFDAGEFVMTPTGKIAPADEIAAWKIWCEKAIRTPRYRHLIYSRAYGQEFEELIGQGYSRAVQESEIRRIATETLMVDPRTLSVDGFVFDWQEDGCRFACRVKNIREDELLVEGSVT</sequence>
<reference evidence="1" key="1">
    <citation type="submission" date="2022-04" db="EMBL/GenBank/DDBJ databases">
        <authorList>
            <person name="Seo M.-J."/>
        </authorList>
    </citation>
    <scope>NUCLEOTIDE SEQUENCE</scope>
    <source>
        <strain evidence="1">MBLB2552</strain>
    </source>
</reference>